<gene>
    <name evidence="1" type="ORF">H0485_07270</name>
</gene>
<accession>A0ABS8CKV9</accession>
<organism evidence="1 2">
    <name type="scientific">Pseudogemmobacter faecipullorum</name>
    <dbReference type="NCBI Taxonomy" id="2755041"/>
    <lineage>
        <taxon>Bacteria</taxon>
        <taxon>Pseudomonadati</taxon>
        <taxon>Pseudomonadota</taxon>
        <taxon>Alphaproteobacteria</taxon>
        <taxon>Rhodobacterales</taxon>
        <taxon>Paracoccaceae</taxon>
        <taxon>Pseudogemmobacter</taxon>
    </lineage>
</organism>
<reference evidence="1 2" key="1">
    <citation type="submission" date="2020-07" db="EMBL/GenBank/DDBJ databases">
        <title>Pseudogemmobacter sp. nov., isolated from poultry manure in Taiwan.</title>
        <authorList>
            <person name="Lin S.-Y."/>
            <person name="Tang Y.-S."/>
            <person name="Young C.-C."/>
        </authorList>
    </citation>
    <scope>NUCLEOTIDE SEQUENCE [LARGE SCALE GENOMIC DNA]</scope>
    <source>
        <strain evidence="1 2">CC-YST710</strain>
    </source>
</reference>
<protein>
    <submittedName>
        <fullName evidence="1">Squalene/phytoene synthase family protein</fullName>
    </submittedName>
</protein>
<proteinExistence type="predicted"/>
<dbReference type="InterPro" id="IPR008949">
    <property type="entry name" value="Isoprenoid_synthase_dom_sf"/>
</dbReference>
<dbReference type="Proteomes" id="UP001198571">
    <property type="component" value="Unassembled WGS sequence"/>
</dbReference>
<sequence length="257" mass="27998">MSLDACAALIEKGDPDRFAAILAAPHPARARLLPLYALNLEVARAPWVTKEPMIAEMRLQWWRDVVEKAATGAAPAHEIAAPLSALIREQPELAGPLDQLILARRHDAWKESFETVDDFEAYLDQTGGALAWAAALVLGAPPASEPVVRAHGRAAGLAAYLQAVAELSARGRATLPEQGEAAVMAFAERGLGWLREARAGRRLLPRRAAPALLAGWQSEALLQMALKDPGAVQEGRLQLPELRRKGRLLWQAFTQRW</sequence>
<dbReference type="SUPFAM" id="SSF48576">
    <property type="entry name" value="Terpenoid synthases"/>
    <property type="match status" value="1"/>
</dbReference>
<dbReference type="Gene3D" id="1.10.600.10">
    <property type="entry name" value="Farnesyl Diphosphate Synthase"/>
    <property type="match status" value="1"/>
</dbReference>
<dbReference type="EMBL" id="JACDXX010000005">
    <property type="protein sequence ID" value="MCB5409800.1"/>
    <property type="molecule type" value="Genomic_DNA"/>
</dbReference>
<comment type="caution">
    <text evidence="1">The sequence shown here is derived from an EMBL/GenBank/DDBJ whole genome shotgun (WGS) entry which is preliminary data.</text>
</comment>
<keyword evidence="2" id="KW-1185">Reference proteome</keyword>
<evidence type="ECO:0000313" key="2">
    <source>
        <dbReference type="Proteomes" id="UP001198571"/>
    </source>
</evidence>
<dbReference type="InterPro" id="IPR002060">
    <property type="entry name" value="Squ/phyt_synthse"/>
</dbReference>
<dbReference type="RefSeq" id="WP_226934704.1">
    <property type="nucleotide sequence ID" value="NZ_JACDXX010000005.1"/>
</dbReference>
<name>A0ABS8CKV9_9RHOB</name>
<dbReference type="Pfam" id="PF00494">
    <property type="entry name" value="SQS_PSY"/>
    <property type="match status" value="1"/>
</dbReference>
<evidence type="ECO:0000313" key="1">
    <source>
        <dbReference type="EMBL" id="MCB5409800.1"/>
    </source>
</evidence>